<reference evidence="1 2" key="1">
    <citation type="journal article" date="2016" name="Genome Announc.">
        <title>Draft Whole-Genome Sequence of Trichoderma gamsii T6085, a Promising Biocontrol Agent of Fusarium Head Blight on Wheat.</title>
        <authorList>
            <person name="Baroncelli R."/>
            <person name="Zapparata A."/>
            <person name="Piaggeschi G."/>
            <person name="Sarrocco S."/>
            <person name="Vannacci G."/>
        </authorList>
    </citation>
    <scope>NUCLEOTIDE SEQUENCE [LARGE SCALE GENOMIC DNA]</scope>
    <source>
        <strain evidence="1 2">T6085</strain>
    </source>
</reference>
<comment type="caution">
    <text evidence="1">The sequence shown here is derived from an EMBL/GenBank/DDBJ whole genome shotgun (WGS) entry which is preliminary data.</text>
</comment>
<protein>
    <submittedName>
        <fullName evidence="1">Uncharacterized protein</fullName>
    </submittedName>
</protein>
<accession>A0A2P4ZUY2</accession>
<dbReference type="Proteomes" id="UP000054821">
    <property type="component" value="Unassembled WGS sequence"/>
</dbReference>
<proteinExistence type="predicted"/>
<evidence type="ECO:0000313" key="2">
    <source>
        <dbReference type="Proteomes" id="UP000054821"/>
    </source>
</evidence>
<dbReference type="AlphaFoldDB" id="A0A2P4ZUY2"/>
<gene>
    <name evidence="1" type="ORF">TGAM01_v203232</name>
</gene>
<sequence>MGLNFAAAFAFQSKVGLIQESISNGIVLVMASHSGRASSVRSAKGDGAKRLLLWRAEQRPVNHWQSLDGEDGLGSSQSQRSGPLFQWRRRRLVIVMWPRALAGHPNPLTSPRFLASPSPLSRSIGRIVSSQAIKSIGKYRGCLEVSWHPSGETQRLAQATHA</sequence>
<dbReference type="GeneID" id="29984093"/>
<name>A0A2P4ZUY2_9HYPO</name>
<dbReference type="EMBL" id="JPDN02000008">
    <property type="protein sequence ID" value="PON28095.1"/>
    <property type="molecule type" value="Genomic_DNA"/>
</dbReference>
<dbReference type="RefSeq" id="XP_018662748.1">
    <property type="nucleotide sequence ID" value="XM_018804010.1"/>
</dbReference>
<organism evidence="1 2">
    <name type="scientific">Trichoderma gamsii</name>
    <dbReference type="NCBI Taxonomy" id="398673"/>
    <lineage>
        <taxon>Eukaryota</taxon>
        <taxon>Fungi</taxon>
        <taxon>Dikarya</taxon>
        <taxon>Ascomycota</taxon>
        <taxon>Pezizomycotina</taxon>
        <taxon>Sordariomycetes</taxon>
        <taxon>Hypocreomycetidae</taxon>
        <taxon>Hypocreales</taxon>
        <taxon>Hypocreaceae</taxon>
        <taxon>Trichoderma</taxon>
    </lineage>
</organism>
<keyword evidence="2" id="KW-1185">Reference proteome</keyword>
<evidence type="ECO:0000313" key="1">
    <source>
        <dbReference type="EMBL" id="PON28095.1"/>
    </source>
</evidence>